<keyword evidence="3" id="KW-0808">Transferase</keyword>
<sequence>MASIEEQIATLTQAVATLAQLQAQQAQAQAQAPTATGAPRLFDQIANRIPQFVYDPELDKTFDLWYVRYKDVINKDGQTLSDEEKARIILSKISDSNYTFYANRLLPKSPNDFTYTETVDLLKKTFKSTSSVFKKRQDFLRLEYDGTNIEEYTGTVLRKFTESEFKKMSDDQICCMVWISGLRDGALNDMRTKALQTMESKPDITLLELESEVKRLMDIRADAKTIASPTTGINLVRKQQHKNPKQTVGSKYDKPPPSPCPSCKGSHWLKDCPNPKTECRKCKKLGHSEKDCRVKTWKQNKREEASKVNSVIIRAAATPGANRIYRTLQVNGKSIRMQVDTGADVTLLSKEDWKKLGQPILNTPTISVKSANHQPIDVQGWFTCNVTIGNEEQNLKAHVADTETLLGTDWLARDHQLWNLLNSSQQINSVGSPTGSACVYLDSAREQLQKSLEQEYPQVFHSGLGKCTKLKAEIRLKPDAKPVFRKARPVPYATLAAVSDELDRLTTQGVLAPVDHSSWAAPIVIVKKKNGSIRMCADYSTGLNDSIEQHRHPLPTAEDIFTVINGGKFFTQIDLAEAYLQIELDDQSKNLLSINTHKGIYQFQRLPFGVKSAPGIFQQVMDQLVNGIEGVSAYLDDIIITGGTIEEHNIRLKKVMCRINEFGMRMKLEKCKFLMEEIRFLGFIVDKNGRRPDPEKIAAIKDMPAPKDVTQVKSFLGLIQFYGAFVKHLFRLRPPLDALTKKDTPFKWSRDCQHAFDKIKEALQSDLLLTHFDPTKPIIVAADASKDGIGGVLLHQYPDGSQKAVFHISKALNKAQQNYSQIEKEGFALITAVTKFHKYLHGRSFTLKTDHKPLLSIFGDKKGVPVYSANRLQRWATILLNYQFNIEYVNTLAFGQADALSRLIAENTNNLEQEDQVIAQIETDVVDTLEHGCQQLPVNARIIRQFSKKDPTLQEVYKFVKSGHWPRSIPKETPLRDFYNRRGDLYIVHRCVMFGERIIIPTKLRNRVLRMLHRAHPGIVRMKKLARSFVYWPSIDSEIENIVKSCDQCAAVAKDPTKNTLCSWPLTTAPWQRVHVDYAGPLNGKYYLVMVDSYSKWPEVHMTSSISTSATVKLFQQIFSQFGVPETLVTDNGPQFTSNAFNNFCVAQGITHVRSPPYHPQSNGQAERFVDSLKRALGKLKGEETDDAALKLFLQSYRSTPCDSSPNQASPAENFIGRRIRTFLNQLLPTADQINSDRNESMELQFNRYHGARTKEFGPTEKVYVKDYRNLSTPTWIPGTILRRIGQTLYSVRVDGNLTWKRHANQLRPRGSSPLTDTPMDMIDSPQNLDESQTRADSDVSSVPSPVPMTCSVPTTTTPSPAVPRRSSRATGPPSRLVMDPTKKTYTPLH</sequence>
<dbReference type="GO" id="GO:0006508">
    <property type="term" value="P:proteolysis"/>
    <property type="evidence" value="ECO:0007669"/>
    <property type="project" value="UniProtKB-KW"/>
</dbReference>
<keyword evidence="7" id="KW-0255">Endonuclease</keyword>
<feature type="compositionally biased region" description="Low complexity" evidence="14">
    <location>
        <begin position="1340"/>
        <end position="1365"/>
    </location>
</feature>
<evidence type="ECO:0000256" key="9">
    <source>
        <dbReference type="ARBA" id="ARBA00022918"/>
    </source>
</evidence>
<dbReference type="SUPFAM" id="SSF53098">
    <property type="entry name" value="Ribonuclease H-like"/>
    <property type="match status" value="1"/>
</dbReference>
<dbReference type="InterPro" id="IPR043128">
    <property type="entry name" value="Rev_trsase/Diguanyl_cyclase"/>
</dbReference>
<evidence type="ECO:0000256" key="2">
    <source>
        <dbReference type="ARBA" id="ARBA00022670"/>
    </source>
</evidence>
<feature type="domain" description="Peptidase A2" evidence="16">
    <location>
        <begin position="335"/>
        <end position="353"/>
    </location>
</feature>
<dbReference type="Gene3D" id="4.10.60.10">
    <property type="entry name" value="Zinc finger, CCHC-type"/>
    <property type="match status" value="1"/>
</dbReference>
<gene>
    <name evidence="19" type="ORF">CAEBREN_09057</name>
</gene>
<dbReference type="GO" id="GO:0004519">
    <property type="term" value="F:endonuclease activity"/>
    <property type="evidence" value="ECO:0007669"/>
    <property type="project" value="UniProtKB-KW"/>
</dbReference>
<feature type="domain" description="Integrase catalytic" evidence="18">
    <location>
        <begin position="1066"/>
        <end position="1219"/>
    </location>
</feature>
<dbReference type="STRING" id="135651.G0NBB0"/>
<dbReference type="CDD" id="cd01647">
    <property type="entry name" value="RT_LTR"/>
    <property type="match status" value="1"/>
</dbReference>
<evidence type="ECO:0000256" key="14">
    <source>
        <dbReference type="SAM" id="MobiDB-lite"/>
    </source>
</evidence>
<dbReference type="SUPFAM" id="SSF56672">
    <property type="entry name" value="DNA/RNA polymerases"/>
    <property type="match status" value="1"/>
</dbReference>
<evidence type="ECO:0000259" key="16">
    <source>
        <dbReference type="PROSITE" id="PS50175"/>
    </source>
</evidence>
<keyword evidence="12" id="KW-0863">Zinc-finger</keyword>
<keyword evidence="10" id="KW-0238">DNA-binding</keyword>
<dbReference type="InParanoid" id="G0NBB0"/>
<dbReference type="InterPro" id="IPR036397">
    <property type="entry name" value="RNaseH_sf"/>
</dbReference>
<keyword evidence="12" id="KW-0862">Zinc</keyword>
<dbReference type="PROSITE" id="PS50878">
    <property type="entry name" value="RT_POL"/>
    <property type="match status" value="1"/>
</dbReference>
<dbReference type="Gene3D" id="3.30.70.270">
    <property type="match status" value="2"/>
</dbReference>
<dbReference type="Gene3D" id="3.10.10.10">
    <property type="entry name" value="HIV Type 1 Reverse Transcriptase, subunit A, domain 1"/>
    <property type="match status" value="1"/>
</dbReference>
<accession>G0NBB0</accession>
<feature type="region of interest" description="Disordered" evidence="14">
    <location>
        <begin position="1304"/>
        <end position="1390"/>
    </location>
</feature>
<proteinExistence type="predicted"/>
<feature type="domain" description="CCHC-type" evidence="15">
    <location>
        <begin position="279"/>
        <end position="293"/>
    </location>
</feature>
<keyword evidence="6" id="KW-0064">Aspartyl protease</keyword>
<keyword evidence="13" id="KW-0175">Coiled coil</keyword>
<dbReference type="InterPro" id="IPR041588">
    <property type="entry name" value="Integrase_H2C2"/>
</dbReference>
<dbReference type="PROSITE" id="PS50994">
    <property type="entry name" value="INTEGRASE"/>
    <property type="match status" value="1"/>
</dbReference>
<evidence type="ECO:0000256" key="5">
    <source>
        <dbReference type="ARBA" id="ARBA00022722"/>
    </source>
</evidence>
<dbReference type="Gene3D" id="3.30.420.10">
    <property type="entry name" value="Ribonuclease H-like superfamily/Ribonuclease H"/>
    <property type="match status" value="1"/>
</dbReference>
<evidence type="ECO:0000256" key="1">
    <source>
        <dbReference type="ARBA" id="ARBA00012493"/>
    </source>
</evidence>
<dbReference type="FunFam" id="3.10.20.370:FF:000001">
    <property type="entry name" value="Retrovirus-related Pol polyprotein from transposon 17.6-like protein"/>
    <property type="match status" value="1"/>
</dbReference>
<evidence type="ECO:0000256" key="10">
    <source>
        <dbReference type="ARBA" id="ARBA00023125"/>
    </source>
</evidence>
<dbReference type="FunFam" id="3.10.10.10:FF:000008">
    <property type="entry name" value="Protein CBG24470"/>
    <property type="match status" value="1"/>
</dbReference>
<keyword evidence="8" id="KW-0378">Hydrolase</keyword>
<dbReference type="InterPro" id="IPR036875">
    <property type="entry name" value="Znf_CCHC_sf"/>
</dbReference>
<dbReference type="Pfam" id="PF00078">
    <property type="entry name" value="RVT_1"/>
    <property type="match status" value="1"/>
</dbReference>
<evidence type="ECO:0000256" key="12">
    <source>
        <dbReference type="PROSITE-ProRule" id="PRU00047"/>
    </source>
</evidence>
<evidence type="ECO:0000259" key="18">
    <source>
        <dbReference type="PROSITE" id="PS50994"/>
    </source>
</evidence>
<feature type="domain" description="Reverse transcriptase" evidence="17">
    <location>
        <begin position="507"/>
        <end position="685"/>
    </location>
</feature>
<dbReference type="GO" id="GO:0019899">
    <property type="term" value="F:enzyme binding"/>
    <property type="evidence" value="ECO:0007669"/>
    <property type="project" value="UniProtKB-ARBA"/>
</dbReference>
<evidence type="ECO:0000256" key="8">
    <source>
        <dbReference type="ARBA" id="ARBA00022801"/>
    </source>
</evidence>
<dbReference type="InterPro" id="IPR001584">
    <property type="entry name" value="Integrase_cat-core"/>
</dbReference>
<dbReference type="PROSITE" id="PS50158">
    <property type="entry name" value="ZF_CCHC"/>
    <property type="match status" value="1"/>
</dbReference>
<dbReference type="HOGENOM" id="CLU_000384_9_9_1"/>
<keyword evidence="4" id="KW-0548">Nucleotidyltransferase</keyword>
<dbReference type="InterPro" id="IPR041577">
    <property type="entry name" value="RT_RNaseH_2"/>
</dbReference>
<evidence type="ECO:0000256" key="3">
    <source>
        <dbReference type="ARBA" id="ARBA00022679"/>
    </source>
</evidence>
<evidence type="ECO:0000256" key="11">
    <source>
        <dbReference type="ARBA" id="ARBA00023268"/>
    </source>
</evidence>
<dbReference type="GO" id="GO:0042575">
    <property type="term" value="C:DNA polymerase complex"/>
    <property type="evidence" value="ECO:0007669"/>
    <property type="project" value="UniProtKB-ARBA"/>
</dbReference>
<dbReference type="Gene3D" id="1.10.340.70">
    <property type="match status" value="1"/>
</dbReference>
<dbReference type="GO" id="GO:0003677">
    <property type="term" value="F:DNA binding"/>
    <property type="evidence" value="ECO:0007669"/>
    <property type="project" value="UniProtKB-KW"/>
</dbReference>
<dbReference type="SUPFAM" id="SSF57756">
    <property type="entry name" value="Retrovirus zinc finger-like domains"/>
    <property type="match status" value="1"/>
</dbReference>
<dbReference type="PANTHER" id="PTHR37984">
    <property type="entry name" value="PROTEIN CBG26694"/>
    <property type="match status" value="1"/>
</dbReference>
<dbReference type="Proteomes" id="UP000008068">
    <property type="component" value="Unassembled WGS sequence"/>
</dbReference>
<dbReference type="GO" id="GO:0004190">
    <property type="term" value="F:aspartic-type endopeptidase activity"/>
    <property type="evidence" value="ECO:0007669"/>
    <property type="project" value="UniProtKB-KW"/>
</dbReference>
<dbReference type="GO" id="GO:0008270">
    <property type="term" value="F:zinc ion binding"/>
    <property type="evidence" value="ECO:0007669"/>
    <property type="project" value="UniProtKB-KW"/>
</dbReference>
<dbReference type="InterPro" id="IPR012337">
    <property type="entry name" value="RNaseH-like_sf"/>
</dbReference>
<evidence type="ECO:0000259" key="15">
    <source>
        <dbReference type="PROSITE" id="PS50158"/>
    </source>
</evidence>
<name>G0NBB0_CAEBE</name>
<dbReference type="Pfam" id="PF17919">
    <property type="entry name" value="RT_RNaseH_2"/>
    <property type="match status" value="1"/>
</dbReference>
<feature type="coiled-coil region" evidence="13">
    <location>
        <begin position="1"/>
        <end position="31"/>
    </location>
</feature>
<dbReference type="OrthoDB" id="5854149at2759"/>
<dbReference type="Pfam" id="PF00665">
    <property type="entry name" value="rve"/>
    <property type="match status" value="1"/>
</dbReference>
<dbReference type="GO" id="GO:0003964">
    <property type="term" value="F:RNA-directed DNA polymerase activity"/>
    <property type="evidence" value="ECO:0007669"/>
    <property type="project" value="UniProtKB-KW"/>
</dbReference>
<evidence type="ECO:0000256" key="6">
    <source>
        <dbReference type="ARBA" id="ARBA00022750"/>
    </source>
</evidence>
<dbReference type="EMBL" id="GL379857">
    <property type="protein sequence ID" value="EGT56876.1"/>
    <property type="molecule type" value="Genomic_DNA"/>
</dbReference>
<dbReference type="GO" id="GO:0015074">
    <property type="term" value="P:DNA integration"/>
    <property type="evidence" value="ECO:0007669"/>
    <property type="project" value="InterPro"/>
</dbReference>
<dbReference type="OMA" id="MENIPND"/>
<evidence type="ECO:0000256" key="4">
    <source>
        <dbReference type="ARBA" id="ARBA00022695"/>
    </source>
</evidence>
<keyword evidence="5" id="KW-0540">Nuclease</keyword>
<dbReference type="InterPro" id="IPR043502">
    <property type="entry name" value="DNA/RNA_pol_sf"/>
</dbReference>
<dbReference type="SUPFAM" id="SSF50630">
    <property type="entry name" value="Acid proteases"/>
    <property type="match status" value="1"/>
</dbReference>
<keyword evidence="20" id="KW-1185">Reference proteome</keyword>
<evidence type="ECO:0000256" key="7">
    <source>
        <dbReference type="ARBA" id="ARBA00022759"/>
    </source>
</evidence>
<dbReference type="FunFam" id="3.30.70.270:FF:000020">
    <property type="entry name" value="Transposon Tf2-6 polyprotein-like Protein"/>
    <property type="match status" value="1"/>
</dbReference>
<dbReference type="InterPro" id="IPR001995">
    <property type="entry name" value="Peptidase_A2_cat"/>
</dbReference>
<keyword evidence="11" id="KW-0511">Multifunctional enzyme</keyword>
<keyword evidence="2" id="KW-0645">Protease</keyword>
<dbReference type="Pfam" id="PF13975">
    <property type="entry name" value="gag-asp_proteas"/>
    <property type="match status" value="1"/>
</dbReference>
<dbReference type="CDD" id="cd09274">
    <property type="entry name" value="RNase_HI_RT_Ty3"/>
    <property type="match status" value="1"/>
</dbReference>
<dbReference type="Pfam" id="PF23309">
    <property type="entry name" value="DUF7083"/>
    <property type="match status" value="1"/>
</dbReference>
<protein>
    <recommendedName>
        <fullName evidence="1">RNA-directed DNA polymerase</fullName>
        <ecNumber evidence="1">2.7.7.49</ecNumber>
    </recommendedName>
</protein>
<dbReference type="InterPro" id="IPR001878">
    <property type="entry name" value="Znf_CCHC"/>
</dbReference>
<evidence type="ECO:0000256" key="13">
    <source>
        <dbReference type="SAM" id="Coils"/>
    </source>
</evidence>
<dbReference type="Gene3D" id="2.40.70.10">
    <property type="entry name" value="Acid Proteases"/>
    <property type="match status" value="1"/>
</dbReference>
<evidence type="ECO:0000259" key="17">
    <source>
        <dbReference type="PROSITE" id="PS50878"/>
    </source>
</evidence>
<dbReference type="PANTHER" id="PTHR37984:SF5">
    <property type="entry name" value="PROTEIN NYNRIN-LIKE"/>
    <property type="match status" value="1"/>
</dbReference>
<dbReference type="GO" id="GO:0005737">
    <property type="term" value="C:cytoplasm"/>
    <property type="evidence" value="ECO:0007669"/>
    <property type="project" value="UniProtKB-ARBA"/>
</dbReference>
<dbReference type="PROSITE" id="PS50175">
    <property type="entry name" value="ASP_PROT_RETROV"/>
    <property type="match status" value="1"/>
</dbReference>
<dbReference type="eggNOG" id="KOG0017">
    <property type="taxonomic scope" value="Eukaryota"/>
</dbReference>
<dbReference type="Pfam" id="PF17921">
    <property type="entry name" value="Integrase_H2C2"/>
    <property type="match status" value="1"/>
</dbReference>
<organism evidence="20">
    <name type="scientific">Caenorhabditis brenneri</name>
    <name type="common">Nematode worm</name>
    <dbReference type="NCBI Taxonomy" id="135651"/>
    <lineage>
        <taxon>Eukaryota</taxon>
        <taxon>Metazoa</taxon>
        <taxon>Ecdysozoa</taxon>
        <taxon>Nematoda</taxon>
        <taxon>Chromadorea</taxon>
        <taxon>Rhabditida</taxon>
        <taxon>Rhabditina</taxon>
        <taxon>Rhabditomorpha</taxon>
        <taxon>Rhabditoidea</taxon>
        <taxon>Rhabditidae</taxon>
        <taxon>Peloderinae</taxon>
        <taxon>Caenorhabditis</taxon>
    </lineage>
</organism>
<dbReference type="InterPro" id="IPR000477">
    <property type="entry name" value="RT_dom"/>
</dbReference>
<dbReference type="InterPro" id="IPR021109">
    <property type="entry name" value="Peptidase_aspartic_dom_sf"/>
</dbReference>
<keyword evidence="12" id="KW-0479">Metal-binding</keyword>
<evidence type="ECO:0000313" key="20">
    <source>
        <dbReference type="Proteomes" id="UP000008068"/>
    </source>
</evidence>
<feature type="region of interest" description="Disordered" evidence="14">
    <location>
        <begin position="237"/>
        <end position="257"/>
    </location>
</feature>
<dbReference type="FunFam" id="3.30.420.10:FF:000131">
    <property type="entry name" value="Protein CBG26278"/>
    <property type="match status" value="1"/>
</dbReference>
<dbReference type="SMART" id="SM00343">
    <property type="entry name" value="ZnF_C2HC"/>
    <property type="match status" value="2"/>
</dbReference>
<keyword evidence="9" id="KW-0695">RNA-directed DNA polymerase</keyword>
<evidence type="ECO:0000313" key="19">
    <source>
        <dbReference type="EMBL" id="EGT56876.1"/>
    </source>
</evidence>
<dbReference type="InterPro" id="IPR055510">
    <property type="entry name" value="DUF7083"/>
</dbReference>
<reference evidence="20" key="1">
    <citation type="submission" date="2011-07" db="EMBL/GenBank/DDBJ databases">
        <authorList>
            <consortium name="Caenorhabditis brenneri Sequencing and Analysis Consortium"/>
            <person name="Wilson R.K."/>
        </authorList>
    </citation>
    <scope>NUCLEOTIDE SEQUENCE [LARGE SCALE GENOMIC DNA]</scope>
    <source>
        <strain evidence="20">PB2801</strain>
    </source>
</reference>
<dbReference type="InterPro" id="IPR050951">
    <property type="entry name" value="Retrovirus_Pol_polyprotein"/>
</dbReference>
<dbReference type="EC" id="2.7.7.49" evidence="1"/>
<dbReference type="FunFam" id="1.10.340.70:FF:000003">
    <property type="entry name" value="Protein CBG25708"/>
    <property type="match status" value="1"/>
</dbReference>